<gene>
    <name evidence="1" type="ORF">CLV42_102341</name>
</gene>
<evidence type="ECO:0000313" key="2">
    <source>
        <dbReference type="Proteomes" id="UP000240978"/>
    </source>
</evidence>
<protein>
    <submittedName>
        <fullName evidence="1">Uncharacterized protein</fullName>
    </submittedName>
</protein>
<dbReference type="AlphaFoldDB" id="A0A2P8GLD1"/>
<reference evidence="1 2" key="1">
    <citation type="submission" date="2018-03" db="EMBL/GenBank/DDBJ databases">
        <title>Genomic Encyclopedia of Archaeal and Bacterial Type Strains, Phase II (KMG-II): from individual species to whole genera.</title>
        <authorList>
            <person name="Goeker M."/>
        </authorList>
    </citation>
    <scope>NUCLEOTIDE SEQUENCE [LARGE SCALE GENOMIC DNA]</scope>
    <source>
        <strain evidence="1 2">DSM 18107</strain>
    </source>
</reference>
<proteinExistence type="predicted"/>
<dbReference type="EMBL" id="PYGK01000002">
    <property type="protein sequence ID" value="PSL34768.1"/>
    <property type="molecule type" value="Genomic_DNA"/>
</dbReference>
<comment type="caution">
    <text evidence="1">The sequence shown here is derived from an EMBL/GenBank/DDBJ whole genome shotgun (WGS) entry which is preliminary data.</text>
</comment>
<dbReference type="Proteomes" id="UP000240978">
    <property type="component" value="Unassembled WGS sequence"/>
</dbReference>
<keyword evidence="2" id="KW-1185">Reference proteome</keyword>
<name>A0A2P8GLD1_9BACT</name>
<evidence type="ECO:0000313" key="1">
    <source>
        <dbReference type="EMBL" id="PSL34768.1"/>
    </source>
</evidence>
<sequence>MSRSAGESNKEPGIADTAANGRLKDDKLIPCSVMALESYIIYVNNNLNT</sequence>
<accession>A0A2P8GLD1</accession>
<organism evidence="1 2">
    <name type="scientific">Chitinophaga ginsengisoli</name>
    <dbReference type="NCBI Taxonomy" id="363837"/>
    <lineage>
        <taxon>Bacteria</taxon>
        <taxon>Pseudomonadati</taxon>
        <taxon>Bacteroidota</taxon>
        <taxon>Chitinophagia</taxon>
        <taxon>Chitinophagales</taxon>
        <taxon>Chitinophagaceae</taxon>
        <taxon>Chitinophaga</taxon>
    </lineage>
</organism>